<feature type="active site" evidence="5">
    <location>
        <position position="263"/>
    </location>
</feature>
<dbReference type="STRING" id="1884261.A0A5C3QZR9"/>
<dbReference type="Pfam" id="PF26577">
    <property type="entry name" value="TSEN34_N"/>
    <property type="match status" value="1"/>
</dbReference>
<dbReference type="GO" id="GO:0000213">
    <property type="term" value="F:tRNA-intron lyase activity"/>
    <property type="evidence" value="ECO:0007669"/>
    <property type="project" value="UniProtKB-UniRule"/>
</dbReference>
<dbReference type="GO" id="GO:0000379">
    <property type="term" value="P:tRNA-type intron splice site recognition and cleavage"/>
    <property type="evidence" value="ECO:0007669"/>
    <property type="project" value="UniProtKB-UniRule"/>
</dbReference>
<feature type="compositionally biased region" description="Basic and acidic residues" evidence="6">
    <location>
        <begin position="126"/>
        <end position="146"/>
    </location>
</feature>
<dbReference type="Proteomes" id="UP000305067">
    <property type="component" value="Unassembled WGS sequence"/>
</dbReference>
<feature type="region of interest" description="Disordered" evidence="6">
    <location>
        <begin position="113"/>
        <end position="181"/>
    </location>
</feature>
<dbReference type="InterPro" id="IPR016690">
    <property type="entry name" value="TSEN34"/>
</dbReference>
<evidence type="ECO:0000313" key="9">
    <source>
        <dbReference type="EMBL" id="TFL07495.1"/>
    </source>
</evidence>
<reference evidence="9 10" key="1">
    <citation type="journal article" date="2019" name="Nat. Ecol. Evol.">
        <title>Megaphylogeny resolves global patterns of mushroom evolution.</title>
        <authorList>
            <person name="Varga T."/>
            <person name="Krizsan K."/>
            <person name="Foldi C."/>
            <person name="Dima B."/>
            <person name="Sanchez-Garcia M."/>
            <person name="Sanchez-Ramirez S."/>
            <person name="Szollosi G.J."/>
            <person name="Szarkandi J.G."/>
            <person name="Papp V."/>
            <person name="Albert L."/>
            <person name="Andreopoulos W."/>
            <person name="Angelini C."/>
            <person name="Antonin V."/>
            <person name="Barry K.W."/>
            <person name="Bougher N.L."/>
            <person name="Buchanan P."/>
            <person name="Buyck B."/>
            <person name="Bense V."/>
            <person name="Catcheside P."/>
            <person name="Chovatia M."/>
            <person name="Cooper J."/>
            <person name="Damon W."/>
            <person name="Desjardin D."/>
            <person name="Finy P."/>
            <person name="Geml J."/>
            <person name="Haridas S."/>
            <person name="Hughes K."/>
            <person name="Justo A."/>
            <person name="Karasinski D."/>
            <person name="Kautmanova I."/>
            <person name="Kiss B."/>
            <person name="Kocsube S."/>
            <person name="Kotiranta H."/>
            <person name="LaButti K.M."/>
            <person name="Lechner B.E."/>
            <person name="Liimatainen K."/>
            <person name="Lipzen A."/>
            <person name="Lukacs Z."/>
            <person name="Mihaltcheva S."/>
            <person name="Morgado L.N."/>
            <person name="Niskanen T."/>
            <person name="Noordeloos M.E."/>
            <person name="Ohm R.A."/>
            <person name="Ortiz-Santana B."/>
            <person name="Ovrebo C."/>
            <person name="Racz N."/>
            <person name="Riley R."/>
            <person name="Savchenko A."/>
            <person name="Shiryaev A."/>
            <person name="Soop K."/>
            <person name="Spirin V."/>
            <person name="Szebenyi C."/>
            <person name="Tomsovsky M."/>
            <person name="Tulloss R.E."/>
            <person name="Uehling J."/>
            <person name="Grigoriev I.V."/>
            <person name="Vagvolgyi C."/>
            <person name="Papp T."/>
            <person name="Martin F.M."/>
            <person name="Miettinen O."/>
            <person name="Hibbett D.S."/>
            <person name="Nagy L.G."/>
        </authorList>
    </citation>
    <scope>NUCLEOTIDE SEQUENCE [LARGE SCALE GENOMIC DNA]</scope>
    <source>
        <strain evidence="9 10">CBS 309.79</strain>
    </source>
</reference>
<dbReference type="EC" id="4.6.1.16" evidence="4"/>
<feature type="domain" description="tRNA intron endonuclease catalytic" evidence="7">
    <location>
        <begin position="227"/>
        <end position="305"/>
    </location>
</feature>
<dbReference type="Gene3D" id="3.40.1350.10">
    <property type="match status" value="1"/>
</dbReference>
<feature type="domain" description="TSEN34 N-terminal" evidence="8">
    <location>
        <begin position="11"/>
        <end position="80"/>
    </location>
</feature>
<evidence type="ECO:0000256" key="6">
    <source>
        <dbReference type="SAM" id="MobiDB-lite"/>
    </source>
</evidence>
<gene>
    <name evidence="9" type="ORF">BDV98DRAFT_647067</name>
</gene>
<dbReference type="PIRSF" id="PIRSF017250">
    <property type="entry name" value="tRNA_splic_SEN34"/>
    <property type="match status" value="1"/>
</dbReference>
<feature type="active site" evidence="5">
    <location>
        <position position="255"/>
    </location>
</feature>
<dbReference type="InterPro" id="IPR059049">
    <property type="entry name" value="TSEN34_N"/>
</dbReference>
<organism evidence="9 10">
    <name type="scientific">Pterulicium gracile</name>
    <dbReference type="NCBI Taxonomy" id="1884261"/>
    <lineage>
        <taxon>Eukaryota</taxon>
        <taxon>Fungi</taxon>
        <taxon>Dikarya</taxon>
        <taxon>Basidiomycota</taxon>
        <taxon>Agaricomycotina</taxon>
        <taxon>Agaricomycetes</taxon>
        <taxon>Agaricomycetidae</taxon>
        <taxon>Agaricales</taxon>
        <taxon>Pleurotineae</taxon>
        <taxon>Pterulaceae</taxon>
        <taxon>Pterulicium</taxon>
    </lineage>
</organism>
<comment type="function">
    <text evidence="4">Constitutes one of the two catalytic subunit of the tRNA-splicing endonuclease complex, a complex responsible for identification and cleavage of the splice sites in pre-tRNA. It cleaves pre-tRNA at the 5'- and 3'-splice sites to release the intron. The products are an intron and two tRNA half-molecules bearing 2',3'-cyclic phosphate and 5'-OH termini. There are no conserved sequences at the splice sites, but the intron is invariably located at the same site in the gene, placing the splice sites an invariant distance from the constant structural features of the tRNA body.</text>
</comment>
<feature type="active site" evidence="5">
    <location>
        <position position="295"/>
    </location>
</feature>
<accession>A0A5C3QZR9</accession>
<dbReference type="Pfam" id="PF01974">
    <property type="entry name" value="tRNA_int_endo"/>
    <property type="match status" value="1"/>
</dbReference>
<dbReference type="InterPro" id="IPR011856">
    <property type="entry name" value="tRNA_endonuc-like_dom_sf"/>
</dbReference>
<dbReference type="InterPro" id="IPR006677">
    <property type="entry name" value="tRNA_intron_Endonuc_cat-like"/>
</dbReference>
<name>A0A5C3QZR9_9AGAR</name>
<keyword evidence="2 4" id="KW-0819">tRNA processing</keyword>
<dbReference type="PANTHER" id="PTHR13070:SF0">
    <property type="entry name" value="TRNA-SPLICING ENDONUCLEASE SUBUNIT SEN34"/>
    <property type="match status" value="1"/>
</dbReference>
<evidence type="ECO:0000256" key="2">
    <source>
        <dbReference type="ARBA" id="ARBA00022694"/>
    </source>
</evidence>
<evidence type="ECO:0000256" key="3">
    <source>
        <dbReference type="ARBA" id="ARBA00023239"/>
    </source>
</evidence>
<evidence type="ECO:0000256" key="4">
    <source>
        <dbReference type="PIRNR" id="PIRNR017250"/>
    </source>
</evidence>
<dbReference type="GO" id="GO:0000214">
    <property type="term" value="C:tRNA-intron endonuclease complex"/>
    <property type="evidence" value="ECO:0007669"/>
    <property type="project" value="UniProtKB-UniRule"/>
</dbReference>
<proteinExistence type="inferred from homology"/>
<evidence type="ECO:0000256" key="1">
    <source>
        <dbReference type="ARBA" id="ARBA00008078"/>
    </source>
</evidence>
<comment type="similarity">
    <text evidence="1 4">Belongs to the tRNA-intron endonuclease family.</text>
</comment>
<dbReference type="AlphaFoldDB" id="A0A5C3QZR9"/>
<feature type="compositionally biased region" description="Pro residues" evidence="6">
    <location>
        <begin position="166"/>
        <end position="176"/>
    </location>
</feature>
<dbReference type="GO" id="GO:0003676">
    <property type="term" value="F:nucleic acid binding"/>
    <property type="evidence" value="ECO:0007669"/>
    <property type="project" value="InterPro"/>
</dbReference>
<evidence type="ECO:0000313" key="10">
    <source>
        <dbReference type="Proteomes" id="UP000305067"/>
    </source>
</evidence>
<keyword evidence="10" id="KW-1185">Reference proteome</keyword>
<evidence type="ECO:0000259" key="8">
    <source>
        <dbReference type="Pfam" id="PF26577"/>
    </source>
</evidence>
<evidence type="ECO:0000259" key="7">
    <source>
        <dbReference type="Pfam" id="PF01974"/>
    </source>
</evidence>
<sequence>MSNSAVPPPPVHIHVAQQTAFVWDVDDIATLRSKHHICGILTGTLPQHSQQNVFLGPPLVLMPEEVVFLVNKRAAVLVNDPVAQNHSTSLSSLTVDQLRKWARVQRGLADEQLAKGQVAEGTNSRIESKKTSDDAVRKRAEREEKRRQKAALAAAATEGESLLSAPPEPTPTPSTAPPAESVITITIPTTATTHEWYNPPASTIFDTIESAQDEGFWLFPRSEMEQSRCAIFRDLWEKGHFMGGGTKFGAEYLVYPGDPLRYHSHQAASVLESPTAPMSAMEIVAHGRLGTATKKAHLLCAWDKKAGKAQYMSIEWAGFG</sequence>
<dbReference type="EMBL" id="ML178814">
    <property type="protein sequence ID" value="TFL07495.1"/>
    <property type="molecule type" value="Genomic_DNA"/>
</dbReference>
<dbReference type="OrthoDB" id="48041at2759"/>
<evidence type="ECO:0000256" key="5">
    <source>
        <dbReference type="PIRSR" id="PIRSR017250-50"/>
    </source>
</evidence>
<keyword evidence="3 4" id="KW-0456">Lyase</keyword>
<protein>
    <recommendedName>
        <fullName evidence="4">tRNA-splicing endonuclease subunit Sen34</fullName>
        <ecNumber evidence="4">4.6.1.16</ecNumber>
    </recommendedName>
</protein>
<dbReference type="PANTHER" id="PTHR13070">
    <property type="entry name" value="TRNA-SPLICING ENDONUCLEASE SUBUNIT SEN34-RELATED"/>
    <property type="match status" value="1"/>
</dbReference>
<dbReference type="SUPFAM" id="SSF53032">
    <property type="entry name" value="tRNA-intron endonuclease catalytic domain-like"/>
    <property type="match status" value="1"/>
</dbReference>
<feature type="compositionally biased region" description="Low complexity" evidence="6">
    <location>
        <begin position="150"/>
        <end position="165"/>
    </location>
</feature>
<dbReference type="InterPro" id="IPR036167">
    <property type="entry name" value="tRNA_intron_Endo_cat-like_sf"/>
</dbReference>
<dbReference type="CDD" id="cd22363">
    <property type="entry name" value="tRNA-intron_lyase_C"/>
    <property type="match status" value="1"/>
</dbReference>